<feature type="region of interest" description="Disordered" evidence="5">
    <location>
        <begin position="326"/>
        <end position="347"/>
    </location>
</feature>
<feature type="compositionally biased region" description="Polar residues" evidence="5">
    <location>
        <begin position="421"/>
        <end position="431"/>
    </location>
</feature>
<dbReference type="OrthoDB" id="514823at2759"/>
<evidence type="ECO:0000256" key="3">
    <source>
        <dbReference type="ARBA" id="ARBA00022705"/>
    </source>
</evidence>
<evidence type="ECO:0000313" key="7">
    <source>
        <dbReference type="RefSeq" id="XP_026485550.1"/>
    </source>
</evidence>
<dbReference type="RefSeq" id="XP_026485550.1">
    <property type="nucleotide sequence ID" value="XM_026629765.2"/>
</dbReference>
<keyword evidence="3" id="KW-0235">DNA replication</keyword>
<evidence type="ECO:0000313" key="6">
    <source>
        <dbReference type="Proteomes" id="UP001652626"/>
    </source>
</evidence>
<comment type="subcellular location">
    <subcellularLocation>
        <location evidence="1">Nucleus</location>
    </subcellularLocation>
</comment>
<evidence type="ECO:0000256" key="5">
    <source>
        <dbReference type="SAM" id="MobiDB-lite"/>
    </source>
</evidence>
<dbReference type="InterPro" id="IPR041913">
    <property type="entry name" value="POLD3_sf"/>
</dbReference>
<dbReference type="InterPro" id="IPR019038">
    <property type="entry name" value="POLD3"/>
</dbReference>
<feature type="region of interest" description="Disordered" evidence="5">
    <location>
        <begin position="419"/>
        <end position="438"/>
    </location>
</feature>
<dbReference type="Pfam" id="PF09507">
    <property type="entry name" value="CDC27"/>
    <property type="match status" value="2"/>
</dbReference>
<evidence type="ECO:0000256" key="2">
    <source>
        <dbReference type="ARBA" id="ARBA00017589"/>
    </source>
</evidence>
<dbReference type="GeneID" id="113393071"/>
<keyword evidence="6" id="KW-1185">Reference proteome</keyword>
<keyword evidence="4" id="KW-0539">Nucleus</keyword>
<proteinExistence type="predicted"/>
<dbReference type="OMA" id="QMLYDFH"/>
<name>A0A8B8HLZ3_VANTA</name>
<dbReference type="GO" id="GO:0006271">
    <property type="term" value="P:DNA strand elongation involved in DNA replication"/>
    <property type="evidence" value="ECO:0007669"/>
    <property type="project" value="TreeGrafter"/>
</dbReference>
<evidence type="ECO:0000256" key="1">
    <source>
        <dbReference type="ARBA" id="ARBA00004123"/>
    </source>
</evidence>
<organism evidence="6 7">
    <name type="scientific">Vanessa tameamea</name>
    <name type="common">Kamehameha butterfly</name>
    <dbReference type="NCBI Taxonomy" id="334116"/>
    <lineage>
        <taxon>Eukaryota</taxon>
        <taxon>Metazoa</taxon>
        <taxon>Ecdysozoa</taxon>
        <taxon>Arthropoda</taxon>
        <taxon>Hexapoda</taxon>
        <taxon>Insecta</taxon>
        <taxon>Pterygota</taxon>
        <taxon>Neoptera</taxon>
        <taxon>Endopterygota</taxon>
        <taxon>Lepidoptera</taxon>
        <taxon>Glossata</taxon>
        <taxon>Ditrysia</taxon>
        <taxon>Papilionoidea</taxon>
        <taxon>Nymphalidae</taxon>
        <taxon>Nymphalinae</taxon>
        <taxon>Vanessa</taxon>
    </lineage>
</organism>
<accession>A0A8B8HLZ3</accession>
<dbReference type="GO" id="GO:0043625">
    <property type="term" value="C:delta DNA polymerase complex"/>
    <property type="evidence" value="ECO:0007669"/>
    <property type="project" value="InterPro"/>
</dbReference>
<gene>
    <name evidence="7" type="primary">LOC113393071</name>
</gene>
<dbReference type="Gene3D" id="3.90.1030.20">
    <property type="entry name" value="DNA polymerase delta, p66 (Cdc27) subunit, wHTH domain"/>
    <property type="match status" value="1"/>
</dbReference>
<sequence>MDSDESLETNLNTVKNMILDEEKIVTYISLSRDLCIHINKSKQLLHLLVRKIPEQCPNIKLNVNYIISGLTDDCKARTTICTEDDLKNLKSSLKTVFYEHVYSVNKGSPGTDHVAYLLVSKFDDFNLCAGLIKNSECNKMTIDEIGCLKGNNRQTVSNGGSDSIPQKKIKTESKSLFKNNQVENKTDAIVTENMKSKIKTEVVSPTKDLNNKQNNNHKTQKGIAGFFSKSNNTVNKKLTKEPEQKLKTIVKENIQLKDEKMEMVVENQILKTKISDKEESISKKKNKVLTQTKKPTANGRKRKRVLYVSGSDSDEEADPFAVKEEIKSESDDEIPPTPSANSIKITSGIVNPKKRRKVVDKTYMDEEGYIHTVKEEIYESYSENEDDKNVKQNVKEIKVEKKEISPKDKKNDVIMTKKKISPQQKGKQATLAQFFKKK</sequence>
<dbReference type="AlphaFoldDB" id="A0A8B8HLZ3"/>
<dbReference type="GO" id="GO:0006297">
    <property type="term" value="P:nucleotide-excision repair, DNA gap filling"/>
    <property type="evidence" value="ECO:0007669"/>
    <property type="project" value="TreeGrafter"/>
</dbReference>
<dbReference type="GO" id="GO:0003887">
    <property type="term" value="F:DNA-directed DNA polymerase activity"/>
    <property type="evidence" value="ECO:0007669"/>
    <property type="project" value="TreeGrafter"/>
</dbReference>
<dbReference type="Proteomes" id="UP001652626">
    <property type="component" value="Chromosome 12"/>
</dbReference>
<dbReference type="PANTHER" id="PTHR17598:SF13">
    <property type="entry name" value="DNA POLYMERASE DELTA SUBUNIT 3"/>
    <property type="match status" value="1"/>
</dbReference>
<reference evidence="7" key="1">
    <citation type="submission" date="2025-08" db="UniProtKB">
        <authorList>
            <consortium name="RefSeq"/>
        </authorList>
    </citation>
    <scope>IDENTIFICATION</scope>
    <source>
        <tissue evidence="7">Whole body</tissue>
    </source>
</reference>
<protein>
    <recommendedName>
        <fullName evidence="2">DNA polymerase delta subunit 3</fullName>
    </recommendedName>
</protein>
<evidence type="ECO:0000256" key="4">
    <source>
        <dbReference type="ARBA" id="ARBA00023242"/>
    </source>
</evidence>
<dbReference type="PANTHER" id="PTHR17598">
    <property type="entry name" value="DNA POLYMERASE DELTA SUBUNIT 3"/>
    <property type="match status" value="1"/>
</dbReference>
<dbReference type="GO" id="GO:1904161">
    <property type="term" value="P:DNA synthesis involved in UV-damage excision repair"/>
    <property type="evidence" value="ECO:0007669"/>
    <property type="project" value="TreeGrafter"/>
</dbReference>